<evidence type="ECO:0000313" key="1">
    <source>
        <dbReference type="EMBL" id="OCL03321.1"/>
    </source>
</evidence>
<dbReference type="PANTHER" id="PTHR42085:SF8">
    <property type="entry name" value="F-BOX DOMAIN-CONTAINING PROTEIN"/>
    <property type="match status" value="1"/>
</dbReference>
<dbReference type="OrthoDB" id="5272396at2759"/>
<sequence length="380" mass="44128">MAPRRRICLEVRAVDDAKKAQQKPPTYLLHSKKELRRYEPFPKLFGEMKYARIFPDKPFRFLDLPRELRDMVYRSALILPDPIELWAEAGTQDYSRKVRARLFRNYFRQTTSRRAKHNVKFLRTCRQVEQEAGMVFYGENQWRFSGLNGWMVLAAFLYTVGPRHYQHIQHLTAPVPFWSHDNERGWNACISSMSAKEKLKDFIPFSAPFGRDWFYRSAFRSSCLALAKVNRLQVLRLVLPWGLKPYVKESFVLQQDLDHGVVIDSQEKFLAWIRVNGFWSTLMKLQKSVSGLHISVVRLCVPVSAFGGINDYPHWHISFLKRAARCGWEIQYAEYGQNGGTSDGTYNVVPDKAAPSLGFTGYESDMEIDKDGWIKLADGP</sequence>
<dbReference type="InterPro" id="IPR038883">
    <property type="entry name" value="AN11006-like"/>
</dbReference>
<proteinExistence type="predicted"/>
<reference evidence="1 2" key="1">
    <citation type="journal article" date="2016" name="Nat. Commun.">
        <title>Ectomycorrhizal ecology is imprinted in the genome of the dominant symbiotic fungus Cenococcum geophilum.</title>
        <authorList>
            <consortium name="DOE Joint Genome Institute"/>
            <person name="Peter M."/>
            <person name="Kohler A."/>
            <person name="Ohm R.A."/>
            <person name="Kuo A."/>
            <person name="Krutzmann J."/>
            <person name="Morin E."/>
            <person name="Arend M."/>
            <person name="Barry K.W."/>
            <person name="Binder M."/>
            <person name="Choi C."/>
            <person name="Clum A."/>
            <person name="Copeland A."/>
            <person name="Grisel N."/>
            <person name="Haridas S."/>
            <person name="Kipfer T."/>
            <person name="LaButti K."/>
            <person name="Lindquist E."/>
            <person name="Lipzen A."/>
            <person name="Maire R."/>
            <person name="Meier B."/>
            <person name="Mihaltcheva S."/>
            <person name="Molinier V."/>
            <person name="Murat C."/>
            <person name="Poggeler S."/>
            <person name="Quandt C.A."/>
            <person name="Sperisen C."/>
            <person name="Tritt A."/>
            <person name="Tisserant E."/>
            <person name="Crous P.W."/>
            <person name="Henrissat B."/>
            <person name="Nehls U."/>
            <person name="Egli S."/>
            <person name="Spatafora J.W."/>
            <person name="Grigoriev I.V."/>
            <person name="Martin F.M."/>
        </authorList>
    </citation>
    <scope>NUCLEOTIDE SEQUENCE [LARGE SCALE GENOMIC DNA]</scope>
    <source>
        <strain evidence="1 2">CBS 207.34</strain>
    </source>
</reference>
<gene>
    <name evidence="1" type="ORF">AOQ84DRAFT_419624</name>
</gene>
<organism evidence="1 2">
    <name type="scientific">Glonium stellatum</name>
    <dbReference type="NCBI Taxonomy" id="574774"/>
    <lineage>
        <taxon>Eukaryota</taxon>
        <taxon>Fungi</taxon>
        <taxon>Dikarya</taxon>
        <taxon>Ascomycota</taxon>
        <taxon>Pezizomycotina</taxon>
        <taxon>Dothideomycetes</taxon>
        <taxon>Pleosporomycetidae</taxon>
        <taxon>Gloniales</taxon>
        <taxon>Gloniaceae</taxon>
        <taxon>Glonium</taxon>
    </lineage>
</organism>
<accession>A0A8E2ER75</accession>
<evidence type="ECO:0000313" key="2">
    <source>
        <dbReference type="Proteomes" id="UP000250140"/>
    </source>
</evidence>
<protein>
    <submittedName>
        <fullName evidence="1">Uncharacterized protein</fullName>
    </submittedName>
</protein>
<dbReference type="PANTHER" id="PTHR42085">
    <property type="entry name" value="F-BOX DOMAIN-CONTAINING PROTEIN"/>
    <property type="match status" value="1"/>
</dbReference>
<name>A0A8E2ER75_9PEZI</name>
<dbReference type="AlphaFoldDB" id="A0A8E2ER75"/>
<dbReference type="Proteomes" id="UP000250140">
    <property type="component" value="Unassembled WGS sequence"/>
</dbReference>
<keyword evidence="2" id="KW-1185">Reference proteome</keyword>
<dbReference type="EMBL" id="KV750763">
    <property type="protein sequence ID" value="OCL03321.1"/>
    <property type="molecule type" value="Genomic_DNA"/>
</dbReference>